<dbReference type="RefSeq" id="WP_001046887.1">
    <property type="nucleotide sequence ID" value="NZ_AP023291.1"/>
</dbReference>
<organism evidence="21">
    <name type="scientific">Salmonella typhimurium</name>
    <dbReference type="NCBI Taxonomy" id="90371"/>
    <lineage>
        <taxon>Bacteria</taxon>
        <taxon>Pseudomonadati</taxon>
        <taxon>Pseudomonadota</taxon>
        <taxon>Gammaproteobacteria</taxon>
        <taxon>Enterobacterales</taxon>
        <taxon>Enterobacteriaceae</taxon>
        <taxon>Salmonella</taxon>
    </lineage>
</organism>
<evidence type="ECO:0000313" key="21">
    <source>
        <dbReference type="EMBL" id="EDF8065274.1"/>
    </source>
</evidence>
<dbReference type="SMR" id="A0A0D6IP50"/>
<dbReference type="InterPro" id="IPR013482">
    <property type="entry name" value="Molybde_CF_guanTrfase"/>
</dbReference>
<dbReference type="Proteomes" id="UP000885385">
    <property type="component" value="Unassembled WGS sequence"/>
</dbReference>
<evidence type="ECO:0000313" key="10">
    <source>
        <dbReference type="EMBL" id="AKH09608.1"/>
    </source>
</evidence>
<keyword evidence="3 8" id="KW-0479">Metal-binding</keyword>
<keyword evidence="1 8" id="KW-0963">Cytoplasm</keyword>
<keyword evidence="7 8" id="KW-0501">Molybdenum cofactor biosynthesis</keyword>
<evidence type="ECO:0000313" key="26">
    <source>
        <dbReference type="EMBL" id="MLP87773.1"/>
    </source>
</evidence>
<evidence type="ECO:0000313" key="28">
    <source>
        <dbReference type="Proteomes" id="UP000054461"/>
    </source>
</evidence>
<dbReference type="Proteomes" id="UP000839915">
    <property type="component" value="Unassembled WGS sequence"/>
</dbReference>
<dbReference type="EMBL" id="DAAFPQ010000023">
    <property type="protein sequence ID" value="HAB0973075.1"/>
    <property type="molecule type" value="Genomic_DNA"/>
</dbReference>
<dbReference type="EMBL" id="AAMLUT010000006">
    <property type="protein sequence ID" value="EDI6665188.1"/>
    <property type="molecule type" value="Genomic_DNA"/>
</dbReference>
<dbReference type="GO" id="GO:0005525">
    <property type="term" value="F:GTP binding"/>
    <property type="evidence" value="ECO:0007669"/>
    <property type="project" value="UniProtKB-UniRule"/>
</dbReference>
<accession>A0A0H3TH78</accession>
<reference evidence="23" key="3">
    <citation type="journal article" date="2018" name="Genome Biol.">
        <title>SKESA: strategic k-mer extension for scrupulous assemblies.</title>
        <authorList>
            <person name="Souvorov A."/>
            <person name="Agarwala R."/>
            <person name="Lipman D.J."/>
        </authorList>
    </citation>
    <scope>NUCLEOTIDE SEQUENCE</scope>
    <source>
        <strain evidence="23">Salmonella enterica</strain>
    </source>
</reference>
<dbReference type="Pfam" id="PF12804">
    <property type="entry name" value="NTP_transf_3"/>
    <property type="match status" value="1"/>
</dbReference>
<dbReference type="Proteomes" id="UP000839905">
    <property type="component" value="Unassembled WGS sequence"/>
</dbReference>
<dbReference type="EMBL" id="AAMBZR010000014">
    <property type="protein sequence ID" value="EDF8065274.1"/>
    <property type="molecule type" value="Genomic_DNA"/>
</dbReference>
<dbReference type="Proteomes" id="UP000839909">
    <property type="component" value="Unassembled WGS sequence"/>
</dbReference>
<evidence type="ECO:0000313" key="13">
    <source>
        <dbReference type="EMBL" id="EBW5464622.1"/>
    </source>
</evidence>
<dbReference type="NCBIfam" id="TIGR02665">
    <property type="entry name" value="molyb_mobA"/>
    <property type="match status" value="1"/>
</dbReference>
<keyword evidence="4 8" id="KW-0547">Nucleotide-binding</keyword>
<dbReference type="Proteomes" id="UP000839908">
    <property type="component" value="Unassembled WGS sequence"/>
</dbReference>
<keyword evidence="5 8" id="KW-0460">Magnesium</keyword>
<dbReference type="Gene3D" id="3.90.550.10">
    <property type="entry name" value="Spore Coat Polysaccharide Biosynthesis Protein SpsA, Chain A"/>
    <property type="match status" value="1"/>
</dbReference>
<evidence type="ECO:0000256" key="5">
    <source>
        <dbReference type="ARBA" id="ARBA00022842"/>
    </source>
</evidence>
<dbReference type="PATRIC" id="fig|59201.158.peg.4292"/>
<reference evidence="24 28" key="1">
    <citation type="submission" date="2014-09" db="EMBL/GenBank/DDBJ databases">
        <title>Salmonella Genotype and Phenotype Association.</title>
        <authorList>
            <person name="Chen Y."/>
            <person name="Folster J."/>
            <person name="Ayers S."/>
            <person name="Kabera C."/>
            <person name="Li C."/>
            <person name="Mukherjee S."/>
            <person name="Lam C."/>
            <person name="Zhao S."/>
            <person name="McDermott P."/>
        </authorList>
    </citation>
    <scope>NUCLEOTIDE SEQUENCE [LARGE SCALE GENOMIC DNA]</scope>
    <source>
        <strain evidence="24 28">CVM N32045</strain>
    </source>
</reference>
<dbReference type="GO" id="GO:0005737">
    <property type="term" value="C:cytoplasm"/>
    <property type="evidence" value="ECO:0007669"/>
    <property type="project" value="UniProtKB-SubCell"/>
</dbReference>
<comment type="caution">
    <text evidence="8">Lacks conserved residue(s) required for the propagation of feature annotation.</text>
</comment>
<reference evidence="23" key="7">
    <citation type="submission" date="2019-10" db="EMBL/GenBank/DDBJ databases">
        <authorList>
            <consortium name="NCBI Pathogen Detection Project"/>
        </authorList>
    </citation>
    <scope>NUCLEOTIDE SEQUENCE</scope>
    <source>
        <strain evidence="23">Salmonella enterica</strain>
    </source>
</reference>
<dbReference type="PANTHER" id="PTHR19136">
    <property type="entry name" value="MOLYBDENUM COFACTOR GUANYLYLTRANSFERASE"/>
    <property type="match status" value="1"/>
</dbReference>
<dbReference type="Proteomes" id="UP000054461">
    <property type="component" value="Unassembled WGS sequence"/>
</dbReference>
<dbReference type="EMBL" id="AAHIPE010000026">
    <property type="protein sequence ID" value="EBW5464622.1"/>
    <property type="molecule type" value="Genomic_DNA"/>
</dbReference>
<evidence type="ECO:0000313" key="14">
    <source>
        <dbReference type="EMBL" id="EBZ6920976.1"/>
    </source>
</evidence>
<feature type="domain" description="MobA-like NTP transferase" evidence="9">
    <location>
        <begin position="9"/>
        <end position="158"/>
    </location>
</feature>
<sequence length="194" mass="21189">MNLDEVITGVVLAGGKARRMGGADKGLLELGGKPLWRHVADALAPQLATVVISANRHLDIYQASGLKVIPDSIADFPGPLAGMLSVFQQVAGDWFLFCPCDNPCIPHNLVDRLAAQRHGAPVVWVHDGERDHPTIALINRAVEPQLTAYLQAGERRVMIFMRQVGGHAVDFSDCKEAFVNVNTPEELAQWQKRP</sequence>
<comment type="similarity">
    <text evidence="8">Belongs to the MobA family.</text>
</comment>
<dbReference type="Proteomes" id="UP000034636">
    <property type="component" value="Chromosome"/>
</dbReference>
<evidence type="ECO:0000313" key="18">
    <source>
        <dbReference type="EMBL" id="ECV8762566.1"/>
    </source>
</evidence>
<accession>A0A0F7JEV5</accession>
<dbReference type="KEGG" id="seni:CY43_20890"/>
<reference evidence="10 27" key="2">
    <citation type="journal article" date="2015" name="Genome Announc.">
        <title>Complete Genome Sequencing of a Multidrug-Resistant and Human-Invasive Salmonella enterica Serovar Typhimurium Strain of the Emerging Sequence Type 213 Genotype.</title>
        <authorList>
            <person name="Calva E."/>
            <person name="Silva C."/>
            <person name="Zaidi M.B."/>
            <person name="Sanchez-Flores A."/>
            <person name="Estrada K."/>
            <person name="Silva G.G."/>
            <person name="Soto-Jimenez L.M."/>
            <person name="Wiesner M."/>
            <person name="Fernandez-Mora M."/>
            <person name="Edwards R.A."/>
            <person name="Vinuesa P."/>
        </authorList>
    </citation>
    <scope>NUCLEOTIDE SEQUENCE [LARGE SCALE GENOMIC DNA]</scope>
    <source>
        <strain evidence="10 27">YU39</strain>
    </source>
</reference>
<comment type="catalytic activity">
    <reaction evidence="8">
        <text>Mo-molybdopterin + GTP + H(+) = Mo-molybdopterin guanine dinucleotide + diphosphate</text>
        <dbReference type="Rhea" id="RHEA:34243"/>
        <dbReference type="ChEBI" id="CHEBI:15378"/>
        <dbReference type="ChEBI" id="CHEBI:33019"/>
        <dbReference type="ChEBI" id="CHEBI:37565"/>
        <dbReference type="ChEBI" id="CHEBI:71302"/>
        <dbReference type="ChEBI" id="CHEBI:71310"/>
        <dbReference type="EC" id="2.7.7.77"/>
    </reaction>
</comment>
<dbReference type="InterPro" id="IPR025877">
    <property type="entry name" value="MobA-like_NTP_Trfase"/>
</dbReference>
<feature type="binding site" evidence="8">
    <location>
        <position position="71"/>
    </location>
    <ligand>
        <name>GTP</name>
        <dbReference type="ChEBI" id="CHEBI:37565"/>
    </ligand>
</feature>
<evidence type="ECO:0000313" key="24">
    <source>
        <dbReference type="EMBL" id="KTZ09528.1"/>
    </source>
</evidence>
<dbReference type="EMBL" id="AALDNI010000039">
    <property type="protein sequence ID" value="ECY5342921.1"/>
    <property type="molecule type" value="Genomic_DNA"/>
</dbReference>
<evidence type="ECO:0000313" key="15">
    <source>
        <dbReference type="EMBL" id="ECE0297084.1"/>
    </source>
</evidence>
<evidence type="ECO:0000313" key="11">
    <source>
        <dbReference type="EMBL" id="EBU9273266.1"/>
    </source>
</evidence>
<evidence type="ECO:0000313" key="29">
    <source>
        <dbReference type="Proteomes" id="UP000338496"/>
    </source>
</evidence>
<name>A0A0D6IP50_SALTM</name>
<dbReference type="CDD" id="cd02503">
    <property type="entry name" value="MobA"/>
    <property type="match status" value="1"/>
</dbReference>
<evidence type="ECO:0000313" key="23">
    <source>
        <dbReference type="EMBL" id="HAB0973075.1"/>
    </source>
</evidence>
<dbReference type="GO" id="GO:0061603">
    <property type="term" value="F:molybdenum cofactor guanylyltransferase activity"/>
    <property type="evidence" value="ECO:0007669"/>
    <property type="project" value="UniProtKB-EC"/>
</dbReference>
<evidence type="ECO:0000313" key="22">
    <source>
        <dbReference type="EMBL" id="EDI6665188.1"/>
    </source>
</evidence>
<dbReference type="EMBL" id="AAKVET010000011">
    <property type="protein sequence ID" value="ECW0641115.1"/>
    <property type="molecule type" value="Genomic_DNA"/>
</dbReference>
<dbReference type="EMBL" id="AAHIDF010000011">
    <property type="protein sequence ID" value="EBW3628650.1"/>
    <property type="molecule type" value="Genomic_DNA"/>
</dbReference>
<dbReference type="Proteomes" id="UP000839914">
    <property type="component" value="Unassembled WGS sequence"/>
</dbReference>
<evidence type="ECO:0000313" key="17">
    <source>
        <dbReference type="EMBL" id="ECU8354427.1"/>
    </source>
</evidence>
<dbReference type="EMBL" id="AAKRET010000012">
    <property type="protein sequence ID" value="ECU8354427.1"/>
    <property type="molecule type" value="Genomic_DNA"/>
</dbReference>
<keyword evidence="2 8" id="KW-0808">Transferase</keyword>
<keyword evidence="21" id="KW-0548">Nucleotidyltransferase</keyword>
<dbReference type="EMBL" id="AAIGQE010000014">
    <property type="protein sequence ID" value="ECE0297084.1"/>
    <property type="molecule type" value="Genomic_DNA"/>
</dbReference>
<reference evidence="21" key="4">
    <citation type="submission" date="2018-07" db="EMBL/GenBank/DDBJ databases">
        <authorList>
            <consortium name="PulseNet: The National Subtyping Network for Foodborne Disease Surveillance"/>
            <person name="Tarr C.L."/>
            <person name="Trees E."/>
            <person name="Katz L.S."/>
            <person name="Carleton-Romer H.A."/>
            <person name="Stroika S."/>
            <person name="Kucerova Z."/>
            <person name="Roache K.F."/>
            <person name="Sabol A.L."/>
            <person name="Besser J."/>
            <person name="Gerner-Smidt P."/>
        </authorList>
    </citation>
    <scope>NUCLEOTIDE SEQUENCE</scope>
    <source>
        <strain evidence="21">PNUSAS008398</strain>
        <strain evidence="17">PNUSAS008736</strain>
        <strain evidence="22">PNUSAS016739</strain>
    </source>
</reference>
<dbReference type="HAMAP" id="MF_00316">
    <property type="entry name" value="MobA"/>
    <property type="match status" value="1"/>
</dbReference>
<comment type="function">
    <text evidence="8">Transfers a GMP moiety from GTP to Mo-molybdopterin (Mo-MPT) cofactor (Moco or molybdenum cofactor) to form Mo-molybdopterin guanine dinucleotide (Mo-MGD) cofactor.</text>
</comment>
<gene>
    <name evidence="8 21" type="primary">mobA</name>
    <name evidence="10" type="synonym">mobA_1</name>
    <name evidence="18" type="ORF">AAB27_16865</name>
    <name evidence="25" type="ORF">AU613_14980</name>
    <name evidence="20" type="ORF">AVC05_17020</name>
    <name evidence="17" type="ORF">B1P38_12675</name>
    <name evidence="21" type="ORF">B4V59_15115</name>
    <name evidence="15" type="ORF">CE70_18295</name>
    <name evidence="22" type="ORF">CFF59_07930</name>
    <name evidence="24" type="ORF">DD95_17275</name>
    <name evidence="11" type="ORF">DMO92_14565</name>
    <name evidence="12" type="ORF">DPF41_11200</name>
    <name evidence="13" type="ORF">DPS76_19625</name>
    <name evidence="26" type="ORF">DRM14_21140</name>
    <name evidence="16" type="ORF">E0935_12530</name>
    <name evidence="14" type="ORF">EER35_08260</name>
    <name evidence="19" type="ORF">F3R12_14865</name>
    <name evidence="23" type="ORF">GB466_21360</name>
    <name evidence="10" type="ORF">SE14_04228</name>
</gene>
<comment type="domain">
    <text evidence="8">The N-terminal domain determines nucleotide recognition and specific binding, while the C-terminal domain determines the specific binding to the target protein.</text>
</comment>
<proteinExistence type="inferred from homology"/>
<dbReference type="EMBL" id="RSUA01000028">
    <property type="protein sequence ID" value="MIT50166.1"/>
    <property type="molecule type" value="Genomic_DNA"/>
</dbReference>
<evidence type="ECO:0000256" key="6">
    <source>
        <dbReference type="ARBA" id="ARBA00023134"/>
    </source>
</evidence>
<feature type="binding site" evidence="8">
    <location>
        <begin position="12"/>
        <end position="14"/>
    </location>
    <ligand>
        <name>GTP</name>
        <dbReference type="ChEBI" id="CHEBI:37565"/>
    </ligand>
</feature>
<dbReference type="InterPro" id="IPR029044">
    <property type="entry name" value="Nucleotide-diphossugar_trans"/>
</dbReference>
<dbReference type="Proteomes" id="UP000839907">
    <property type="component" value="Unassembled WGS sequence"/>
</dbReference>
<dbReference type="EMBL" id="JYVU01000045">
    <property type="protein sequence ID" value="KTZ09528.1"/>
    <property type="molecule type" value="Genomic_DNA"/>
</dbReference>
<dbReference type="EMBL" id="AAHRYM010000008">
    <property type="protein sequence ID" value="EBZ6920976.1"/>
    <property type="molecule type" value="Genomic_DNA"/>
</dbReference>
<comment type="cofactor">
    <cofactor evidence="8">
        <name>Mg(2+)</name>
        <dbReference type="ChEBI" id="CHEBI:18420"/>
    </cofactor>
</comment>
<dbReference type="Proteomes" id="UP000338496">
    <property type="component" value="Unassembled WGS sequence"/>
</dbReference>
<dbReference type="EMBL" id="RVDJ01000028">
    <property type="protein sequence ID" value="MLP87773.1"/>
    <property type="molecule type" value="Genomic_DNA"/>
</dbReference>
<dbReference type="GO" id="GO:0046872">
    <property type="term" value="F:metal ion binding"/>
    <property type="evidence" value="ECO:0007669"/>
    <property type="project" value="UniProtKB-KW"/>
</dbReference>
<evidence type="ECO:0000313" key="27">
    <source>
        <dbReference type="Proteomes" id="UP000034636"/>
    </source>
</evidence>
<keyword evidence="6 8" id="KW-0342">GTP-binding</keyword>
<dbReference type="Proteomes" id="UP000839595">
    <property type="component" value="Unassembled WGS sequence"/>
</dbReference>
<dbReference type="EMBL" id="AAKUOT010000038">
    <property type="protein sequence ID" value="ECV8762566.1"/>
    <property type="molecule type" value="Genomic_DNA"/>
</dbReference>
<dbReference type="EMBL" id="AAHDPU010000012">
    <property type="protein sequence ID" value="EBU9273266.1"/>
    <property type="molecule type" value="Genomic_DNA"/>
</dbReference>
<dbReference type="GO" id="GO:1902758">
    <property type="term" value="P:bis(molybdopterin guanine dinucleotide)molybdenum biosynthetic process"/>
    <property type="evidence" value="ECO:0007669"/>
    <property type="project" value="TreeGrafter"/>
</dbReference>
<dbReference type="Proteomes" id="UP000885258">
    <property type="component" value="Unassembled WGS sequence"/>
</dbReference>
<protein>
    <recommendedName>
        <fullName evidence="8">Molybdenum cofactor guanylyltransferase</fullName>
        <shortName evidence="8">MoCo guanylyltransferase</shortName>
        <ecNumber evidence="8">2.7.7.77</ecNumber>
    </recommendedName>
    <alternativeName>
        <fullName evidence="8">GTP:molybdopterin guanylyltransferase</fullName>
    </alternativeName>
    <alternativeName>
        <fullName evidence="8">Mo-MPT guanylyltransferase</fullName>
    </alternativeName>
    <alternativeName>
        <fullName evidence="8">Molybdopterin guanylyltransferase</fullName>
    </alternativeName>
    <alternativeName>
        <fullName evidence="8">Molybdopterin-guanine dinucleotide synthase</fullName>
        <shortName evidence="8">MGD synthase</shortName>
    </alternativeName>
</protein>
<dbReference type="eggNOG" id="COG0746">
    <property type="taxonomic scope" value="Bacteria"/>
</dbReference>
<feature type="binding site" evidence="8">
    <location>
        <position position="101"/>
    </location>
    <ligand>
        <name>GTP</name>
        <dbReference type="ChEBI" id="CHEBI:37565"/>
    </ligand>
</feature>
<comment type="subunit">
    <text evidence="8">Monomer.</text>
</comment>
<dbReference type="Proteomes" id="UP000839911">
    <property type="component" value="Unassembled WGS sequence"/>
</dbReference>
<dbReference type="EMBL" id="AAIKGB010000011">
    <property type="protein sequence ID" value="ECF1544061.1"/>
    <property type="molecule type" value="Genomic_DNA"/>
</dbReference>
<evidence type="ECO:0000256" key="7">
    <source>
        <dbReference type="ARBA" id="ARBA00023150"/>
    </source>
</evidence>
<evidence type="ECO:0000313" key="20">
    <source>
        <dbReference type="EMBL" id="ECY5342921.1"/>
    </source>
</evidence>
<dbReference type="SUPFAM" id="SSF53448">
    <property type="entry name" value="Nucleotide-diphospho-sugar transferases"/>
    <property type="match status" value="1"/>
</dbReference>
<dbReference type="EMBL" id="CP011428">
    <property type="protein sequence ID" value="AKH09608.1"/>
    <property type="molecule type" value="Genomic_DNA"/>
</dbReference>
<evidence type="ECO:0000256" key="8">
    <source>
        <dbReference type="HAMAP-Rule" id="MF_00316"/>
    </source>
</evidence>
<evidence type="ECO:0000256" key="4">
    <source>
        <dbReference type="ARBA" id="ARBA00022741"/>
    </source>
</evidence>
<evidence type="ECO:0000313" key="25">
    <source>
        <dbReference type="EMBL" id="MIT50166.1"/>
    </source>
</evidence>
<dbReference type="OMA" id="IDFWYAK"/>
<evidence type="ECO:0000256" key="1">
    <source>
        <dbReference type="ARBA" id="ARBA00022490"/>
    </source>
</evidence>
<evidence type="ECO:0000259" key="9">
    <source>
        <dbReference type="Pfam" id="PF12804"/>
    </source>
</evidence>
<evidence type="ECO:0000256" key="3">
    <source>
        <dbReference type="ARBA" id="ARBA00022723"/>
    </source>
</evidence>
<evidence type="ECO:0000313" key="16">
    <source>
        <dbReference type="EMBL" id="ECF1544061.1"/>
    </source>
</evidence>
<evidence type="ECO:0000313" key="19">
    <source>
        <dbReference type="EMBL" id="ECW0641115.1"/>
    </source>
</evidence>
<feature type="binding site" evidence="8">
    <location>
        <position position="25"/>
    </location>
    <ligand>
        <name>GTP</name>
        <dbReference type="ChEBI" id="CHEBI:37565"/>
    </ligand>
</feature>
<accession>A0A0D6IP50</accession>
<dbReference type="Proteomes" id="UP000839581">
    <property type="component" value="Unassembled WGS sequence"/>
</dbReference>
<dbReference type="Proteomes" id="UP000839617">
    <property type="component" value="Unassembled WGS sequence"/>
</dbReference>
<reference evidence="18" key="6">
    <citation type="submission" date="2018-07" db="EMBL/GenBank/DDBJ databases">
        <authorList>
            <person name="Ashton P.M."/>
            <person name="Dallman T."/>
            <person name="Nair S."/>
            <person name="De Pinna E."/>
            <person name="Peters T."/>
            <person name="Grant K."/>
        </authorList>
    </citation>
    <scope>NUCLEOTIDE SEQUENCE [LARGE SCALE GENOMIC DNA]</scope>
    <source>
        <strain evidence="12">231108</strain>
        <strain evidence="16">265852</strain>
        <strain evidence="25">29290</strain>
        <strain evidence="13">422529</strain>
        <strain evidence="26">425567</strain>
        <strain evidence="20">43916</strain>
        <strain evidence="11">488670</strain>
        <strain evidence="14">632340</strain>
        <strain evidence="18">86846</strain>
    </source>
</reference>
<feature type="binding site" evidence="8">
    <location>
        <position position="101"/>
    </location>
    <ligand>
        <name>Mg(2+)</name>
        <dbReference type="ChEBI" id="CHEBI:18420"/>
    </ligand>
</feature>
<dbReference type="PANTHER" id="PTHR19136:SF81">
    <property type="entry name" value="MOLYBDENUM COFACTOR GUANYLYLTRANSFERASE"/>
    <property type="match status" value="1"/>
</dbReference>
<reference evidence="15 29" key="5">
    <citation type="submission" date="2018-07" db="EMBL/GenBank/DDBJ databases">
        <authorList>
            <consortium name="GenomeTrakr network: Whole genome sequencing for foodborne pathogen traceback"/>
        </authorList>
    </citation>
    <scope>NUCLEOTIDE SEQUENCE [LARGE SCALE GENOMIC DNA]</scope>
    <source>
        <strain evidence="19">AUSMDU00020735</strain>
        <strain evidence="15 29">VA_WGS-00080</strain>
    </source>
</reference>
<comment type="subcellular location">
    <subcellularLocation>
        <location evidence="8">Cytoplasm</location>
    </subcellularLocation>
</comment>
<evidence type="ECO:0000256" key="2">
    <source>
        <dbReference type="ARBA" id="ARBA00022679"/>
    </source>
</evidence>
<evidence type="ECO:0000313" key="12">
    <source>
        <dbReference type="EMBL" id="EBW3628650.1"/>
    </source>
</evidence>
<dbReference type="AlphaFoldDB" id="A0A0D6IP50"/>
<dbReference type="EC" id="2.7.7.77" evidence="8"/>